<name>A0ABW5S812_9BACL</name>
<feature type="domain" description="Cyclodeaminase/cyclohydrolase" evidence="1">
    <location>
        <begin position="7"/>
        <end position="49"/>
    </location>
</feature>
<accession>A0ABW5S812</accession>
<protein>
    <submittedName>
        <fullName evidence="2">Cyclodeaminase/cyclohydrolase family protein</fullName>
    </submittedName>
</protein>
<evidence type="ECO:0000313" key="3">
    <source>
        <dbReference type="Proteomes" id="UP001597399"/>
    </source>
</evidence>
<sequence length="58" mass="5816">MKAFDQTIRRFIEAAGSSSPTPGGGSVAAICAALGASMGSVVACLSNGPKFDSNKIIR</sequence>
<comment type="caution">
    <text evidence="2">The sequence shown here is derived from an EMBL/GenBank/DDBJ whole genome shotgun (WGS) entry which is preliminary data.</text>
</comment>
<keyword evidence="3" id="KW-1185">Reference proteome</keyword>
<evidence type="ECO:0000259" key="1">
    <source>
        <dbReference type="Pfam" id="PF04961"/>
    </source>
</evidence>
<dbReference type="Gene3D" id="1.20.120.680">
    <property type="entry name" value="Formiminotetrahydrofolate cyclodeaminase monomer, up-and-down helical bundle"/>
    <property type="match status" value="1"/>
</dbReference>
<dbReference type="Proteomes" id="UP001597399">
    <property type="component" value="Unassembled WGS sequence"/>
</dbReference>
<evidence type="ECO:0000313" key="2">
    <source>
        <dbReference type="EMBL" id="MFD2695249.1"/>
    </source>
</evidence>
<dbReference type="RefSeq" id="WP_373689417.1">
    <property type="nucleotide sequence ID" value="NZ_JAMXWM010000007.1"/>
</dbReference>
<organism evidence="2 3">
    <name type="scientific">Sporolactobacillus shoreicorticis</name>
    <dbReference type="NCBI Taxonomy" id="1923877"/>
    <lineage>
        <taxon>Bacteria</taxon>
        <taxon>Bacillati</taxon>
        <taxon>Bacillota</taxon>
        <taxon>Bacilli</taxon>
        <taxon>Bacillales</taxon>
        <taxon>Sporolactobacillaceae</taxon>
        <taxon>Sporolactobacillus</taxon>
    </lineage>
</organism>
<reference evidence="3" key="1">
    <citation type="journal article" date="2019" name="Int. J. Syst. Evol. Microbiol.">
        <title>The Global Catalogue of Microorganisms (GCM) 10K type strain sequencing project: providing services to taxonomists for standard genome sequencing and annotation.</title>
        <authorList>
            <consortium name="The Broad Institute Genomics Platform"/>
            <consortium name="The Broad Institute Genome Sequencing Center for Infectious Disease"/>
            <person name="Wu L."/>
            <person name="Ma J."/>
        </authorList>
    </citation>
    <scope>NUCLEOTIDE SEQUENCE [LARGE SCALE GENOMIC DNA]</scope>
    <source>
        <strain evidence="3">TISTR 2466</strain>
    </source>
</reference>
<gene>
    <name evidence="2" type="ORF">ACFSUE_16710</name>
</gene>
<dbReference type="InterPro" id="IPR036178">
    <property type="entry name" value="Formintransfe-cycloase-like_sf"/>
</dbReference>
<dbReference type="Pfam" id="PF04961">
    <property type="entry name" value="FTCD_C"/>
    <property type="match status" value="1"/>
</dbReference>
<dbReference type="EMBL" id="JBHUMQ010000039">
    <property type="protein sequence ID" value="MFD2695249.1"/>
    <property type="molecule type" value="Genomic_DNA"/>
</dbReference>
<proteinExistence type="predicted"/>
<dbReference type="SUPFAM" id="SSF101262">
    <property type="entry name" value="Methenyltetrahydrofolate cyclohydrolase-like"/>
    <property type="match status" value="1"/>
</dbReference>
<dbReference type="InterPro" id="IPR007044">
    <property type="entry name" value="Cyclodeamin/CycHdrlase"/>
</dbReference>